<comment type="caution">
    <text evidence="1">The sequence shown here is derived from an EMBL/GenBank/DDBJ whole genome shotgun (WGS) entry which is preliminary data.</text>
</comment>
<name>A0AAE4AS87_9HYPH</name>
<dbReference type="EMBL" id="JAUSUL010000001">
    <property type="protein sequence ID" value="MDQ0314847.1"/>
    <property type="molecule type" value="Genomic_DNA"/>
</dbReference>
<evidence type="ECO:0000313" key="2">
    <source>
        <dbReference type="Proteomes" id="UP001229244"/>
    </source>
</evidence>
<keyword evidence="2" id="KW-1185">Reference proteome</keyword>
<dbReference type="RefSeq" id="WP_306884633.1">
    <property type="nucleotide sequence ID" value="NZ_JAUSUL010000001.1"/>
</dbReference>
<dbReference type="AlphaFoldDB" id="A0AAE4AS87"/>
<proteinExistence type="predicted"/>
<sequence>MSFVRMGLRIAAVEAVKGATLIGDRVLDSEIAALSTDANGAIRTDQEKPFISIYTDDGEMVLDSGAPGGLHENGTIDLVFEMGIAASMTVRNPETGESEVLTGVPATDRAFEVHADLVCRQIADALADRTNPWAEVFRGLRARVLKVRRARANSTEHAARLAAAQLKVTVELIDDPALGVPIDPDLPFGRLLALMETSEDPVLSPTAALIRAHLAGYREPWRVVQEQSGLGSRELAALGLGPIDWTLGDDDELPTGQSATIEMAGRAGVDVSADPEGE</sequence>
<protein>
    <submittedName>
        <fullName evidence="1">Uncharacterized protein</fullName>
    </submittedName>
</protein>
<dbReference type="Proteomes" id="UP001229244">
    <property type="component" value="Unassembled WGS sequence"/>
</dbReference>
<evidence type="ECO:0000313" key="1">
    <source>
        <dbReference type="EMBL" id="MDQ0314847.1"/>
    </source>
</evidence>
<organism evidence="1 2">
    <name type="scientific">Amorphus orientalis</name>
    <dbReference type="NCBI Taxonomy" id="649198"/>
    <lineage>
        <taxon>Bacteria</taxon>
        <taxon>Pseudomonadati</taxon>
        <taxon>Pseudomonadota</taxon>
        <taxon>Alphaproteobacteria</taxon>
        <taxon>Hyphomicrobiales</taxon>
        <taxon>Amorphaceae</taxon>
        <taxon>Amorphus</taxon>
    </lineage>
</organism>
<gene>
    <name evidence="1" type="ORF">J2S73_001284</name>
</gene>
<accession>A0AAE4AS87</accession>
<reference evidence="1" key="1">
    <citation type="submission" date="2023-07" db="EMBL/GenBank/DDBJ databases">
        <title>Genomic Encyclopedia of Type Strains, Phase IV (KMG-IV): sequencing the most valuable type-strain genomes for metagenomic binning, comparative biology and taxonomic classification.</title>
        <authorList>
            <person name="Goeker M."/>
        </authorList>
    </citation>
    <scope>NUCLEOTIDE SEQUENCE</scope>
    <source>
        <strain evidence="1">DSM 21202</strain>
    </source>
</reference>